<protein>
    <submittedName>
        <fullName evidence="2">Component of SufBCD complex</fullName>
    </submittedName>
</protein>
<feature type="transmembrane region" description="Helical" evidence="1">
    <location>
        <begin position="102"/>
        <end position="125"/>
    </location>
</feature>
<proteinExistence type="predicted"/>
<evidence type="ECO:0000313" key="3">
    <source>
        <dbReference type="Proteomes" id="UP000030004"/>
    </source>
</evidence>
<organism evidence="2 3">
    <name type="scientific">Pseudooceanicola atlanticus</name>
    <dbReference type="NCBI Taxonomy" id="1461694"/>
    <lineage>
        <taxon>Bacteria</taxon>
        <taxon>Pseudomonadati</taxon>
        <taxon>Pseudomonadota</taxon>
        <taxon>Alphaproteobacteria</taxon>
        <taxon>Rhodobacterales</taxon>
        <taxon>Paracoccaceae</taxon>
        <taxon>Pseudooceanicola</taxon>
    </lineage>
</organism>
<dbReference type="Proteomes" id="UP000030004">
    <property type="component" value="Unassembled WGS sequence"/>
</dbReference>
<keyword evidence="1" id="KW-0812">Transmembrane</keyword>
<dbReference type="AlphaFoldDB" id="A0A0A0EEN6"/>
<feature type="transmembrane region" description="Helical" evidence="1">
    <location>
        <begin position="69"/>
        <end position="96"/>
    </location>
</feature>
<keyword evidence="3" id="KW-1185">Reference proteome</keyword>
<keyword evidence="1" id="KW-1133">Transmembrane helix</keyword>
<name>A0A0A0EEN6_9RHOB</name>
<reference evidence="2 3" key="1">
    <citation type="journal article" date="2015" name="Antonie Van Leeuwenhoek">
        <title>Pseudooceanicola atlanticus gen. nov. sp. nov., isolated from surface seawater of the Atlantic Ocean and reclassification of Oceanicola batsensis, Oceanicola marinus, Oceanicola nitratireducens, Oceanicola nanhaiensis, Oceanicola antarcticus and Oceanicola flagellatus, as Pseudooceanicola batsensis comb. nov., Pseudooceanicola marinus comb. nov., Pseudooceanicola nitratireducens comb. nov., Pseudooceanicola nanhaiensis comb. nov., Pseudooceanicola antarcticus comb. nov., and Pseudooceanicola flagellatus comb. nov.</title>
        <authorList>
            <person name="Lai Q."/>
            <person name="Li G."/>
            <person name="Liu X."/>
            <person name="Du Y."/>
            <person name="Sun F."/>
            <person name="Shao Z."/>
        </authorList>
    </citation>
    <scope>NUCLEOTIDE SEQUENCE [LARGE SCALE GENOMIC DNA]</scope>
    <source>
        <strain evidence="2 3">22II-s11g</strain>
    </source>
</reference>
<dbReference type="RefSeq" id="WP_043751657.1">
    <property type="nucleotide sequence ID" value="NZ_AQQX01000008.1"/>
</dbReference>
<evidence type="ECO:0000313" key="2">
    <source>
        <dbReference type="EMBL" id="KGM47692.1"/>
    </source>
</evidence>
<dbReference type="STRING" id="1461694.ATO9_16620"/>
<feature type="transmembrane region" description="Helical" evidence="1">
    <location>
        <begin position="146"/>
        <end position="165"/>
    </location>
</feature>
<evidence type="ECO:0000256" key="1">
    <source>
        <dbReference type="SAM" id="Phobius"/>
    </source>
</evidence>
<comment type="caution">
    <text evidence="2">The sequence shown here is derived from an EMBL/GenBank/DDBJ whole genome shotgun (WGS) entry which is preliminary data.</text>
</comment>
<sequence length="175" mass="19839">MDLTQTIFEVIDMRSFSNLWFWIALAVLWSTASHWVMGVPWDLISRARRKGGTAEHDVAELVRIYTTRILYVSEVSGLVLIVLVSFTLTTLAVLGFGYDVEFAQAVFLLVLPMSIVGALSVRTAYKFKADWPEGQTLYRKLHHHRMLVQFIGMVSIFVTTMWGMFQNFSIGVLGG</sequence>
<gene>
    <name evidence="2" type="ORF">ATO9_16620</name>
</gene>
<dbReference type="eggNOG" id="ENOG502ZVNE">
    <property type="taxonomic scope" value="Bacteria"/>
</dbReference>
<dbReference type="EMBL" id="AQQX01000008">
    <property type="protein sequence ID" value="KGM47692.1"/>
    <property type="molecule type" value="Genomic_DNA"/>
</dbReference>
<accession>A0A0A0EEN6</accession>
<keyword evidence="1" id="KW-0472">Membrane</keyword>
<dbReference type="OrthoDB" id="7847071at2"/>
<feature type="transmembrane region" description="Helical" evidence="1">
    <location>
        <begin position="20"/>
        <end position="41"/>
    </location>
</feature>